<name>A0A0B5D624_9ACTN</name>
<reference evidence="6" key="1">
    <citation type="submission" date="2014-09" db="EMBL/GenBank/DDBJ databases">
        <title>Sequence of the Streptomyces nodosus genome.</title>
        <authorList>
            <person name="Sweeney P."/>
            <person name="Stephens N."/>
            <person name="Murphy C."/>
            <person name="Caffrey P."/>
        </authorList>
    </citation>
    <scope>NUCLEOTIDE SEQUENCE [LARGE SCALE GENOMIC DNA]</scope>
    <source>
        <strain evidence="6">ATCC 14899</strain>
    </source>
</reference>
<dbReference type="RefSeq" id="WP_043436640.1">
    <property type="nucleotide sequence ID" value="NZ_CP009313.1"/>
</dbReference>
<dbReference type="Pfam" id="PF13359">
    <property type="entry name" value="DDE_Tnp_4"/>
    <property type="match status" value="1"/>
</dbReference>
<feature type="domain" description="DDE Tnp4" evidence="3">
    <location>
        <begin position="102"/>
        <end position="249"/>
    </location>
</feature>
<evidence type="ECO:0000256" key="1">
    <source>
        <dbReference type="ARBA" id="ARBA00001968"/>
    </source>
</evidence>
<evidence type="ECO:0000256" key="2">
    <source>
        <dbReference type="ARBA" id="ARBA00022723"/>
    </source>
</evidence>
<keyword evidence="2" id="KW-0479">Metal-binding</keyword>
<reference evidence="5 6" key="2">
    <citation type="journal article" date="2016" name="Appl. Microbiol. Biotechnol.">
        <title>Exploiting the genome sequence of Streptomyces nodosus for enhanced antibiotic production.</title>
        <authorList>
            <person name="Sweeney P."/>
            <person name="Murphy C.D."/>
            <person name="Caffrey P."/>
        </authorList>
    </citation>
    <scope>NUCLEOTIDE SEQUENCE [LARGE SCALE GENOMIC DNA]</scope>
    <source>
        <strain evidence="5 6">ATCC 14899</strain>
    </source>
</reference>
<dbReference type="Gene3D" id="1.10.10.60">
    <property type="entry name" value="Homeodomain-like"/>
    <property type="match status" value="1"/>
</dbReference>
<evidence type="ECO:0000313" key="6">
    <source>
        <dbReference type="Proteomes" id="UP000031526"/>
    </source>
</evidence>
<keyword evidence="6" id="KW-1185">Reference proteome</keyword>
<organism evidence="5 6">
    <name type="scientific">Streptomyces nodosus</name>
    <dbReference type="NCBI Taxonomy" id="40318"/>
    <lineage>
        <taxon>Bacteria</taxon>
        <taxon>Bacillati</taxon>
        <taxon>Actinomycetota</taxon>
        <taxon>Actinomycetes</taxon>
        <taxon>Kitasatosporales</taxon>
        <taxon>Streptomycetaceae</taxon>
        <taxon>Streptomyces</taxon>
    </lineage>
</organism>
<dbReference type="STRING" id="40318.SNOD_00110"/>
<accession>A0A0B5D624</accession>
<dbReference type="HOGENOM" id="CLU_074104_3_0_11"/>
<dbReference type="Pfam" id="PF13613">
    <property type="entry name" value="HTH_Tnp_4"/>
    <property type="match status" value="1"/>
</dbReference>
<feature type="domain" description="Transposase Helix-turn-helix" evidence="4">
    <location>
        <begin position="35"/>
        <end position="84"/>
    </location>
</feature>
<dbReference type="AlphaFoldDB" id="A0A0B5D624"/>
<dbReference type="InterPro" id="IPR027806">
    <property type="entry name" value="HARBI1_dom"/>
</dbReference>
<evidence type="ECO:0000259" key="4">
    <source>
        <dbReference type="Pfam" id="PF13613"/>
    </source>
</evidence>
<sequence length="256" mass="28069">MLVYPCGLDVSSRSLSFLAARLREHHRRIKSRWRRLPVGRQALLVLAHLRNGTTYAQLAAGFGVGTSTVYRYISEAVDLLAALAPTLDEAVRAASTKAYVLLDGTLLPIDRIAADRPFYSGKHKKHGMSVQVIADPFGRLLWASPALPGAVHDVRAAREHGIINALDQARIPCWADKGYQGARGTVRVPFRGRWETLSTGQQAVNRSQAKIRALVGQAMATLKNWRLLRKLRCSTTRITGLVQAVLTLHHASSPAG</sequence>
<dbReference type="Proteomes" id="UP000031526">
    <property type="component" value="Chromosome"/>
</dbReference>
<dbReference type="EMBL" id="CP009313">
    <property type="protein sequence ID" value="AJE38688.1"/>
    <property type="molecule type" value="Genomic_DNA"/>
</dbReference>
<comment type="cofactor">
    <cofactor evidence="1">
        <name>a divalent metal cation</name>
        <dbReference type="ChEBI" id="CHEBI:60240"/>
    </cofactor>
</comment>
<dbReference type="GO" id="GO:0046872">
    <property type="term" value="F:metal ion binding"/>
    <property type="evidence" value="ECO:0007669"/>
    <property type="project" value="UniProtKB-KW"/>
</dbReference>
<protein>
    <submittedName>
        <fullName evidence="5">Transposase</fullName>
    </submittedName>
</protein>
<proteinExistence type="predicted"/>
<dbReference type="InterPro" id="IPR027805">
    <property type="entry name" value="Transposase_HTH_dom"/>
</dbReference>
<gene>
    <name evidence="5" type="ORF">SNOD_00110</name>
</gene>
<evidence type="ECO:0000313" key="5">
    <source>
        <dbReference type="EMBL" id="AJE38688.1"/>
    </source>
</evidence>
<dbReference type="OrthoDB" id="3699454at2"/>
<evidence type="ECO:0000259" key="3">
    <source>
        <dbReference type="Pfam" id="PF13359"/>
    </source>
</evidence>